<dbReference type="Gene3D" id="1.10.3210.10">
    <property type="entry name" value="Hypothetical protein af1432"/>
    <property type="match status" value="1"/>
</dbReference>
<evidence type="ECO:0000259" key="1">
    <source>
        <dbReference type="SMART" id="SM00471"/>
    </source>
</evidence>
<feature type="domain" description="HD/PDEase" evidence="1">
    <location>
        <begin position="46"/>
        <end position="160"/>
    </location>
</feature>
<sequence>MQWTDRVYGESRIDDPDLLALIACPTFQRLKGVRQAGPSALAFPFKAVTRFEHSLGVFLLLRRLGADRREQVAGLLHDLSHTAFSHAVDFLYDSDEQNHHESIKSVFLDRPDVVAALGRLGYRPEQFVDDAVYPLLERPLPWLCADRLDYFFRDSLACRVSSPEVVSRLLAKLDVVGSTIVFTDAAAAREAAGLFAVMNREWWASPTEAYIYNEFAAMLRIAFDTGVLVEDDLMTDDARVLAKLYASGDPTITDALSRIERFDPGRLADYVPRVIPKVRWLDPPVKTGSSFTLLSRL</sequence>
<proteinExistence type="predicted"/>
<name>A0A518GYY4_9BACT</name>
<accession>A0A518GYY4</accession>
<protein>
    <submittedName>
        <fullName evidence="2">HD domain protein</fullName>
    </submittedName>
</protein>
<dbReference type="Pfam" id="PF01966">
    <property type="entry name" value="HD"/>
    <property type="match status" value="1"/>
</dbReference>
<dbReference type="InterPro" id="IPR006674">
    <property type="entry name" value="HD_domain"/>
</dbReference>
<dbReference type="InterPro" id="IPR050135">
    <property type="entry name" value="dGTPase-like"/>
</dbReference>
<dbReference type="GO" id="GO:0006203">
    <property type="term" value="P:dGTP catabolic process"/>
    <property type="evidence" value="ECO:0007669"/>
    <property type="project" value="TreeGrafter"/>
</dbReference>
<dbReference type="AlphaFoldDB" id="A0A518GYY4"/>
<dbReference type="PANTHER" id="PTHR11373">
    <property type="entry name" value="DEOXYNUCLEOSIDE TRIPHOSPHATE TRIPHOSPHOHYDROLASE"/>
    <property type="match status" value="1"/>
</dbReference>
<dbReference type="OrthoDB" id="9803619at2"/>
<dbReference type="GO" id="GO:0008832">
    <property type="term" value="F:dGTPase activity"/>
    <property type="evidence" value="ECO:0007669"/>
    <property type="project" value="TreeGrafter"/>
</dbReference>
<dbReference type="CDD" id="cd00077">
    <property type="entry name" value="HDc"/>
    <property type="match status" value="1"/>
</dbReference>
<dbReference type="Proteomes" id="UP000317835">
    <property type="component" value="Chromosome"/>
</dbReference>
<dbReference type="RefSeq" id="WP_145268201.1">
    <property type="nucleotide sequence ID" value="NZ_CP036426.1"/>
</dbReference>
<dbReference type="KEGG" id="tpla:ElP_16780"/>
<dbReference type="SUPFAM" id="SSF109604">
    <property type="entry name" value="HD-domain/PDEase-like"/>
    <property type="match status" value="1"/>
</dbReference>
<reference evidence="2 3" key="1">
    <citation type="submission" date="2019-02" db="EMBL/GenBank/DDBJ databases">
        <title>Deep-cultivation of Planctomycetes and their phenomic and genomic characterization uncovers novel biology.</title>
        <authorList>
            <person name="Wiegand S."/>
            <person name="Jogler M."/>
            <person name="Boedeker C."/>
            <person name="Pinto D."/>
            <person name="Vollmers J."/>
            <person name="Rivas-Marin E."/>
            <person name="Kohn T."/>
            <person name="Peeters S.H."/>
            <person name="Heuer A."/>
            <person name="Rast P."/>
            <person name="Oberbeckmann S."/>
            <person name="Bunk B."/>
            <person name="Jeske O."/>
            <person name="Meyerdierks A."/>
            <person name="Storesund J.E."/>
            <person name="Kallscheuer N."/>
            <person name="Luecker S."/>
            <person name="Lage O.M."/>
            <person name="Pohl T."/>
            <person name="Merkel B.J."/>
            <person name="Hornburger P."/>
            <person name="Mueller R.-W."/>
            <person name="Bruemmer F."/>
            <person name="Labrenz M."/>
            <person name="Spormann A.M."/>
            <person name="Op den Camp H."/>
            <person name="Overmann J."/>
            <person name="Amann R."/>
            <person name="Jetten M.S.M."/>
            <person name="Mascher T."/>
            <person name="Medema M.H."/>
            <person name="Devos D.P."/>
            <person name="Kaster A.-K."/>
            <person name="Ovreas L."/>
            <person name="Rohde M."/>
            <person name="Galperin M.Y."/>
            <person name="Jogler C."/>
        </authorList>
    </citation>
    <scope>NUCLEOTIDE SEQUENCE [LARGE SCALE GENOMIC DNA]</scope>
    <source>
        <strain evidence="2 3">ElP</strain>
    </source>
</reference>
<dbReference type="EMBL" id="CP036426">
    <property type="protein sequence ID" value="QDV33799.1"/>
    <property type="molecule type" value="Genomic_DNA"/>
</dbReference>
<organism evidence="2 3">
    <name type="scientific">Tautonia plasticadhaerens</name>
    <dbReference type="NCBI Taxonomy" id="2527974"/>
    <lineage>
        <taxon>Bacteria</taxon>
        <taxon>Pseudomonadati</taxon>
        <taxon>Planctomycetota</taxon>
        <taxon>Planctomycetia</taxon>
        <taxon>Isosphaerales</taxon>
        <taxon>Isosphaeraceae</taxon>
        <taxon>Tautonia</taxon>
    </lineage>
</organism>
<evidence type="ECO:0000313" key="2">
    <source>
        <dbReference type="EMBL" id="QDV33799.1"/>
    </source>
</evidence>
<dbReference type="PANTHER" id="PTHR11373:SF4">
    <property type="entry name" value="DEOXYNUCLEOSIDE TRIPHOSPHATE TRIPHOSPHOHYDROLASE SAMHD1"/>
    <property type="match status" value="1"/>
</dbReference>
<dbReference type="InterPro" id="IPR003607">
    <property type="entry name" value="HD/PDEase_dom"/>
</dbReference>
<gene>
    <name evidence="2" type="ORF">ElP_16780</name>
</gene>
<keyword evidence="3" id="KW-1185">Reference proteome</keyword>
<dbReference type="SMART" id="SM00471">
    <property type="entry name" value="HDc"/>
    <property type="match status" value="1"/>
</dbReference>
<evidence type="ECO:0000313" key="3">
    <source>
        <dbReference type="Proteomes" id="UP000317835"/>
    </source>
</evidence>